<gene>
    <name evidence="2" type="ORF">SAMN04487962_10366</name>
</gene>
<dbReference type="EMBL" id="FOHZ01000003">
    <property type="protein sequence ID" value="SES96535.1"/>
    <property type="molecule type" value="Genomic_DNA"/>
</dbReference>
<sequence length="204" mass="22655">MKLPMSFRQLCLTLMLGLAWLPISAAGQSAEELLKEINERKERINQFRALLNDPDQTTRLAALDVMLKSEDPAMKEIAYGAGFSSADDAMRALALKGKFRDLQVIPFKLTLQQETTETEEKILQKWAGTYRFQLAEFNEASGRFVFVGNDHNSRNNGQVSGTGMEFQGGYCRGDFTLGDGASLIGEIRCQGGYEGTYIASARLH</sequence>
<reference evidence="3" key="1">
    <citation type="submission" date="2016-10" db="EMBL/GenBank/DDBJ databases">
        <authorList>
            <person name="Varghese N."/>
            <person name="Submissions S."/>
        </authorList>
    </citation>
    <scope>NUCLEOTIDE SEQUENCE [LARGE SCALE GENOMIC DNA]</scope>
    <source>
        <strain evidence="3">CGMCC 1.6489</strain>
    </source>
</reference>
<keyword evidence="1" id="KW-0732">Signal</keyword>
<feature type="signal peptide" evidence="1">
    <location>
        <begin position="1"/>
        <end position="25"/>
    </location>
</feature>
<name>A0A1I0ASM2_9GAMM</name>
<keyword evidence="3" id="KW-1185">Reference proteome</keyword>
<evidence type="ECO:0000313" key="2">
    <source>
        <dbReference type="EMBL" id="SES96535.1"/>
    </source>
</evidence>
<dbReference type="Proteomes" id="UP000198762">
    <property type="component" value="Unassembled WGS sequence"/>
</dbReference>
<dbReference type="AlphaFoldDB" id="A0A1I0ASM2"/>
<evidence type="ECO:0000256" key="1">
    <source>
        <dbReference type="SAM" id="SignalP"/>
    </source>
</evidence>
<proteinExistence type="predicted"/>
<feature type="chain" id="PRO_5011721130" evidence="1">
    <location>
        <begin position="26"/>
        <end position="204"/>
    </location>
</feature>
<organism evidence="2 3">
    <name type="scientific">Marinobacter segnicrescens</name>
    <dbReference type="NCBI Taxonomy" id="430453"/>
    <lineage>
        <taxon>Bacteria</taxon>
        <taxon>Pseudomonadati</taxon>
        <taxon>Pseudomonadota</taxon>
        <taxon>Gammaproteobacteria</taxon>
        <taxon>Pseudomonadales</taxon>
        <taxon>Marinobacteraceae</taxon>
        <taxon>Marinobacter</taxon>
    </lineage>
</organism>
<evidence type="ECO:0000313" key="3">
    <source>
        <dbReference type="Proteomes" id="UP000198762"/>
    </source>
</evidence>
<accession>A0A1I0ASM2</accession>
<protein>
    <submittedName>
        <fullName evidence="2">Uncharacterized protein</fullName>
    </submittedName>
</protein>